<dbReference type="InterPro" id="IPR012850">
    <property type="entry name" value="A-amylase_bs_C"/>
</dbReference>
<keyword evidence="1" id="KW-0732">Signal</keyword>
<dbReference type="OrthoDB" id="9806009at2"/>
<accession>A0A7J5AF28</accession>
<dbReference type="InterPro" id="IPR013783">
    <property type="entry name" value="Ig-like_fold"/>
</dbReference>
<dbReference type="GO" id="GO:0004556">
    <property type="term" value="F:alpha-amylase activity"/>
    <property type="evidence" value="ECO:0007669"/>
    <property type="project" value="InterPro"/>
</dbReference>
<evidence type="ECO:0000313" key="7">
    <source>
        <dbReference type="Proteomes" id="UP000490922"/>
    </source>
</evidence>
<dbReference type="InterPro" id="IPR031965">
    <property type="entry name" value="CBM26"/>
</dbReference>
<keyword evidence="2" id="KW-0378">Hydrolase</keyword>
<evidence type="ECO:0000259" key="5">
    <source>
        <dbReference type="SMART" id="SM00810"/>
    </source>
</evidence>
<dbReference type="Proteomes" id="UP000490922">
    <property type="component" value="Unassembled WGS sequence"/>
</dbReference>
<protein>
    <submittedName>
        <fullName evidence="6">Starch-binding protein</fullName>
    </submittedName>
</protein>
<dbReference type="InterPro" id="IPR026444">
    <property type="entry name" value="Secre_tail"/>
</dbReference>
<comment type="caution">
    <text evidence="6">The sequence shown here is derived from an EMBL/GenBank/DDBJ whole genome shotgun (WGS) entry which is preliminary data.</text>
</comment>
<dbReference type="CDD" id="cd11314">
    <property type="entry name" value="AmyAc_arch_bac_plant_AmyA"/>
    <property type="match status" value="1"/>
</dbReference>
<keyword evidence="3" id="KW-0326">Glycosidase</keyword>
<dbReference type="PANTHER" id="PTHR43447">
    <property type="entry name" value="ALPHA-AMYLASE"/>
    <property type="match status" value="1"/>
</dbReference>
<dbReference type="SMART" id="SM00810">
    <property type="entry name" value="Alpha-amyl_C2"/>
    <property type="match status" value="1"/>
</dbReference>
<dbReference type="Gene3D" id="2.60.40.1180">
    <property type="entry name" value="Golgi alpha-mannosidase II"/>
    <property type="match status" value="1"/>
</dbReference>
<gene>
    <name evidence="6" type="ORF">F6464_08145</name>
</gene>
<feature type="domain" description="Glycosyl hydrolase family 13 catalytic" evidence="4">
    <location>
        <begin position="38"/>
        <end position="373"/>
    </location>
</feature>
<organism evidence="6 7">
    <name type="scientific">Flavobacterium luteum</name>
    <dbReference type="NCBI Taxonomy" id="2026654"/>
    <lineage>
        <taxon>Bacteria</taxon>
        <taxon>Pseudomonadati</taxon>
        <taxon>Bacteroidota</taxon>
        <taxon>Flavobacteriia</taxon>
        <taxon>Flavobacteriales</taxon>
        <taxon>Flavobacteriaceae</taxon>
        <taxon>Flavobacterium</taxon>
    </lineage>
</organism>
<dbReference type="InterPro" id="IPR017853">
    <property type="entry name" value="GH"/>
</dbReference>
<dbReference type="RefSeq" id="WP_151107313.1">
    <property type="nucleotide sequence ID" value="NZ_WAEM01000003.1"/>
</dbReference>
<dbReference type="GO" id="GO:0005975">
    <property type="term" value="P:carbohydrate metabolic process"/>
    <property type="evidence" value="ECO:0007669"/>
    <property type="project" value="InterPro"/>
</dbReference>
<dbReference type="NCBIfam" id="TIGR04183">
    <property type="entry name" value="Por_Secre_tail"/>
    <property type="match status" value="1"/>
</dbReference>
<keyword evidence="7" id="KW-1185">Reference proteome</keyword>
<evidence type="ECO:0000259" key="4">
    <source>
        <dbReference type="SMART" id="SM00642"/>
    </source>
</evidence>
<dbReference type="SUPFAM" id="SSF51445">
    <property type="entry name" value="(Trans)glycosidases"/>
    <property type="match status" value="1"/>
</dbReference>
<proteinExistence type="predicted"/>
<dbReference type="Pfam" id="PF13290">
    <property type="entry name" value="CHB_HEX_C_1"/>
    <property type="match status" value="2"/>
</dbReference>
<dbReference type="Pfam" id="PF16738">
    <property type="entry name" value="CBM26"/>
    <property type="match status" value="2"/>
</dbReference>
<dbReference type="Gene3D" id="2.60.40.10">
    <property type="entry name" value="Immunoglobulins"/>
    <property type="match status" value="2"/>
</dbReference>
<dbReference type="Pfam" id="PF18962">
    <property type="entry name" value="Por_Secre_tail"/>
    <property type="match status" value="1"/>
</dbReference>
<evidence type="ECO:0000256" key="1">
    <source>
        <dbReference type="ARBA" id="ARBA00022729"/>
    </source>
</evidence>
<dbReference type="SMART" id="SM00642">
    <property type="entry name" value="Aamy"/>
    <property type="match status" value="1"/>
</dbReference>
<dbReference type="AlphaFoldDB" id="A0A7J5AF28"/>
<dbReference type="Pfam" id="PF07821">
    <property type="entry name" value="Alpha-amyl_C2"/>
    <property type="match status" value="1"/>
</dbReference>
<dbReference type="SUPFAM" id="SSF51011">
    <property type="entry name" value="Glycosyl hydrolase domain"/>
    <property type="match status" value="1"/>
</dbReference>
<name>A0A7J5AF28_9FLAO</name>
<dbReference type="InterPro" id="IPR006047">
    <property type="entry name" value="GH13_cat_dom"/>
</dbReference>
<dbReference type="GO" id="GO:0005509">
    <property type="term" value="F:calcium ion binding"/>
    <property type="evidence" value="ECO:0007669"/>
    <property type="project" value="InterPro"/>
</dbReference>
<dbReference type="EMBL" id="WAEM01000003">
    <property type="protein sequence ID" value="KAB1156160.1"/>
    <property type="molecule type" value="Genomic_DNA"/>
</dbReference>
<reference evidence="6 7" key="1">
    <citation type="submission" date="2019-09" db="EMBL/GenBank/DDBJ databases">
        <title>Flavobacterium sp. nov., isolated from glacier ice.</title>
        <authorList>
            <person name="Liu Q."/>
        </authorList>
    </citation>
    <scope>NUCLEOTIDE SEQUENCE [LARGE SCALE GENOMIC DNA]</scope>
    <source>
        <strain evidence="6 7">NBRC 112527</strain>
    </source>
</reference>
<dbReference type="Gene3D" id="3.20.20.80">
    <property type="entry name" value="Glycosidases"/>
    <property type="match status" value="1"/>
</dbReference>
<dbReference type="InterPro" id="IPR059177">
    <property type="entry name" value="GH29D-like_dom"/>
</dbReference>
<evidence type="ECO:0000256" key="3">
    <source>
        <dbReference type="ARBA" id="ARBA00023295"/>
    </source>
</evidence>
<sequence length="880" mass="94344">MKSEKLKLFIKSLLILLLFFSTSFNSKVIAQSAANVNDIMFQAFGWDVHTQASVSSEGGLYNFLKNRTSGYAASGFNVIWLPPPSKSTGGVGYIPTELFNFSQTSYGTETQLRALLTAMNTSTPRIHPMADIVVNHRGGTTNWTDFTNPTWDCSSITSTDEANFGTISGARPCGTPDTGEDFNGGRDLDHTNLQVQNGVKEYLTRLKGLGFDSWRWDVAKGFSAGFFGDYVNSSTPYASVGEYWDGNTATLKSWIDGTGGKSAAFDFSLYYNALQPAINNGNYGALAGYPGLAGQFGYADKAVTFIDNHDTFVKPGSFVTSDNIMKGYAYILTHPGMPCVFFPHYYGGTYQKDGVTVVYTANKTAIDNLMAIRKSNGINAYSSVVVSNTIGFYSATIDNKVVVKIGPGLWNPGTGWTLKTSGVDYAVWDKTTVVVDVPSLTIAPIGGTFVTGSTVNVVLTANNSTSTIFYTLDGSTPTTASLSAVGTKSLAITSTTTLKALVTNTANVSSAVSTQVYSFSTPVVDVPALTIAPVGGTFFTGSTVNVVLTANNSTSTIFYTLNGTTPTTASLSAVGTKSLAITSTTTLKAFVRNTAGTSSAVATQVYTFSAPTTFTVYFKKPSNWSTAVKIFYWGVTGTAPAVTWPGVAMTLDCGSWYRFTFPSTVSASNIIFNDGTLQTADLSATAGIRYYDNGWLATAPTNRCSTTLTVYFKPPTTWGTVIPRIHYWNALPTGSVANTTWPGIRMVADVNGFYKYTIVGPTSVNIVFNNGKTGSANQTPDLLNKTDGYSYTWGAAARMSNPENSKTKLVVYPNPVSDILQISSPSAIRNFKITNIQGAVLQQGKPIENAIDVSNLSSGLYFLQMKLENGEEQIQRVIKK</sequence>
<evidence type="ECO:0000313" key="6">
    <source>
        <dbReference type="EMBL" id="KAB1156160.1"/>
    </source>
</evidence>
<evidence type="ECO:0000256" key="2">
    <source>
        <dbReference type="ARBA" id="ARBA00022801"/>
    </source>
</evidence>
<feature type="domain" description="Alpha-amylase C-terminal beta-sheet" evidence="5">
    <location>
        <begin position="374"/>
        <end position="430"/>
    </location>
</feature>
<dbReference type="InterPro" id="IPR013780">
    <property type="entry name" value="Glyco_hydro_b"/>
</dbReference>